<evidence type="ECO:0000313" key="3">
    <source>
        <dbReference type="WBParaSite" id="Gr19_v10_g6529.t1"/>
    </source>
</evidence>
<accession>A0A914I3G7</accession>
<proteinExistence type="predicted"/>
<protein>
    <submittedName>
        <fullName evidence="3">Uncharacterized protein</fullName>
    </submittedName>
</protein>
<sequence>MRSTVSVDFMLTEFINDKSTASYVIGLDHVLLANAVGFSLRRGPKAWTSADWSNLESVASDRSRLEETPNKITVDVQDRSSFGPTHGGGSGGGGGGQGSSWMI</sequence>
<dbReference type="Proteomes" id="UP000887572">
    <property type="component" value="Unplaced"/>
</dbReference>
<feature type="compositionally biased region" description="Gly residues" evidence="1">
    <location>
        <begin position="85"/>
        <end position="103"/>
    </location>
</feature>
<keyword evidence="2" id="KW-1185">Reference proteome</keyword>
<dbReference type="AlphaFoldDB" id="A0A914I3G7"/>
<evidence type="ECO:0000256" key="1">
    <source>
        <dbReference type="SAM" id="MobiDB-lite"/>
    </source>
</evidence>
<feature type="region of interest" description="Disordered" evidence="1">
    <location>
        <begin position="58"/>
        <end position="103"/>
    </location>
</feature>
<feature type="compositionally biased region" description="Basic and acidic residues" evidence="1">
    <location>
        <begin position="59"/>
        <end position="69"/>
    </location>
</feature>
<reference evidence="3" key="1">
    <citation type="submission" date="2022-11" db="UniProtKB">
        <authorList>
            <consortium name="WormBaseParasite"/>
        </authorList>
    </citation>
    <scope>IDENTIFICATION</scope>
</reference>
<organism evidence="2 3">
    <name type="scientific">Globodera rostochiensis</name>
    <name type="common">Golden nematode worm</name>
    <name type="synonym">Heterodera rostochiensis</name>
    <dbReference type="NCBI Taxonomy" id="31243"/>
    <lineage>
        <taxon>Eukaryota</taxon>
        <taxon>Metazoa</taxon>
        <taxon>Ecdysozoa</taxon>
        <taxon>Nematoda</taxon>
        <taxon>Chromadorea</taxon>
        <taxon>Rhabditida</taxon>
        <taxon>Tylenchina</taxon>
        <taxon>Tylenchomorpha</taxon>
        <taxon>Tylenchoidea</taxon>
        <taxon>Heteroderidae</taxon>
        <taxon>Heteroderinae</taxon>
        <taxon>Globodera</taxon>
    </lineage>
</organism>
<evidence type="ECO:0000313" key="2">
    <source>
        <dbReference type="Proteomes" id="UP000887572"/>
    </source>
</evidence>
<name>A0A914I3G7_GLORO</name>
<dbReference type="WBParaSite" id="Gr19_v10_g6529.t1">
    <property type="protein sequence ID" value="Gr19_v10_g6529.t1"/>
    <property type="gene ID" value="Gr19_v10_g6529"/>
</dbReference>